<dbReference type="AlphaFoldDB" id="A0A7T0BXL0"/>
<name>A0A7T0BXL0_9BACT</name>
<dbReference type="KEGG" id="nli:G3M70_12835"/>
<dbReference type="PANTHER" id="PTHR36529">
    <property type="entry name" value="SLL1095 PROTEIN"/>
    <property type="match status" value="1"/>
</dbReference>
<protein>
    <submittedName>
        <fullName evidence="1">Glycosyltransferase</fullName>
    </submittedName>
</protein>
<organism evidence="1 2">
    <name type="scientific">Candidatus Nitronauta litoralis</name>
    <dbReference type="NCBI Taxonomy" id="2705533"/>
    <lineage>
        <taxon>Bacteria</taxon>
        <taxon>Pseudomonadati</taxon>
        <taxon>Nitrospinota/Tectimicrobiota group</taxon>
        <taxon>Nitrospinota</taxon>
        <taxon>Nitrospinia</taxon>
        <taxon>Nitrospinales</taxon>
        <taxon>Nitrospinaceae</taxon>
        <taxon>Candidatus Nitronauta</taxon>
    </lineage>
</organism>
<dbReference type="InterPro" id="IPR018641">
    <property type="entry name" value="Trfase_1_rSAM/seldom-assoc"/>
</dbReference>
<reference evidence="1 2" key="1">
    <citation type="submission" date="2020-02" db="EMBL/GenBank/DDBJ databases">
        <title>Genomic and physiological characterization of two novel Nitrospinaceae genera.</title>
        <authorList>
            <person name="Mueller A.J."/>
            <person name="Jung M.-Y."/>
            <person name="Strachan C.R."/>
            <person name="Herbold C.W."/>
            <person name="Kirkegaard R.H."/>
            <person name="Daims H."/>
        </authorList>
    </citation>
    <scope>NUCLEOTIDE SEQUENCE [LARGE SCALE GENOMIC DNA]</scope>
    <source>
        <strain evidence="1">EB</strain>
    </source>
</reference>
<evidence type="ECO:0000313" key="1">
    <source>
        <dbReference type="EMBL" id="QPJ62712.1"/>
    </source>
</evidence>
<dbReference type="Proteomes" id="UP000594688">
    <property type="component" value="Chromosome"/>
</dbReference>
<dbReference type="Pfam" id="PF09837">
    <property type="entry name" value="DUF2064"/>
    <property type="match status" value="1"/>
</dbReference>
<sequence>MSRTNPKAIIIFARNPVPGEVKTRLQSKWDADTVCRIYEAFLEDARLQLMELENVDCFVSIHSSQGADYFDRFKSCGFNVVEQEGVDLGQRMHQAFAKRFSEGYENVVIIGSDSPTLPIEYLRTALESRSDLVLGPSTDGGYYLIGMSGNVTDVFEGVDWGTDRVLFSTLEKVKECGASLTLLPPWYDVDTPQDLLFLETHLGLMEHAGLKGGKTTKSVIEKLNL</sequence>
<dbReference type="PANTHER" id="PTHR36529:SF1">
    <property type="entry name" value="GLYCOSYLTRANSFERASE"/>
    <property type="match status" value="1"/>
</dbReference>
<dbReference type="EMBL" id="CP048685">
    <property type="protein sequence ID" value="QPJ62712.1"/>
    <property type="molecule type" value="Genomic_DNA"/>
</dbReference>
<dbReference type="SUPFAM" id="SSF53448">
    <property type="entry name" value="Nucleotide-diphospho-sugar transferases"/>
    <property type="match status" value="1"/>
</dbReference>
<evidence type="ECO:0000313" key="2">
    <source>
        <dbReference type="Proteomes" id="UP000594688"/>
    </source>
</evidence>
<dbReference type="NCBIfam" id="TIGR04282">
    <property type="entry name" value="glyco_like_cofC"/>
    <property type="match status" value="1"/>
</dbReference>
<dbReference type="Gene3D" id="3.90.550.10">
    <property type="entry name" value="Spore Coat Polysaccharide Biosynthesis Protein SpsA, Chain A"/>
    <property type="match status" value="1"/>
</dbReference>
<gene>
    <name evidence="1" type="ORF">G3M70_12835</name>
</gene>
<proteinExistence type="predicted"/>
<accession>A0A7T0BXL0</accession>
<dbReference type="GO" id="GO:0016740">
    <property type="term" value="F:transferase activity"/>
    <property type="evidence" value="ECO:0007669"/>
    <property type="project" value="UniProtKB-KW"/>
</dbReference>
<keyword evidence="1" id="KW-0808">Transferase</keyword>
<dbReference type="InterPro" id="IPR029044">
    <property type="entry name" value="Nucleotide-diphossugar_trans"/>
</dbReference>